<dbReference type="PANTHER" id="PTHR10846">
    <property type="entry name" value="SODIUM/POTASSIUM/CALCIUM EXCHANGER"/>
    <property type="match status" value="1"/>
</dbReference>
<dbReference type="InterPro" id="IPR004837">
    <property type="entry name" value="NaCa_Exmemb"/>
</dbReference>
<dbReference type="NCBIfam" id="TIGR00367">
    <property type="entry name" value="calcium/sodium antiporter"/>
    <property type="match status" value="1"/>
</dbReference>
<reference evidence="7" key="2">
    <citation type="journal article" date="2015" name="ISME J.">
        <title>A new class of marine Euryarchaeota group II from the Mediterranean deep chlorophyll maximum.</title>
        <authorList>
            <person name="Martin-Cuadrado A.B."/>
            <person name="Garcia-Heredia I."/>
            <person name="Molto A.G."/>
            <person name="Lopez-Ubeda R."/>
            <person name="Kimes N."/>
            <person name="Lopez-Garcia P."/>
            <person name="Moreira D."/>
            <person name="Rodriguez-Valera F."/>
        </authorList>
    </citation>
    <scope>NUCLEOTIDE SEQUENCE</scope>
</reference>
<keyword evidence="2 5" id="KW-0812">Transmembrane</keyword>
<dbReference type="GO" id="GO:0006874">
    <property type="term" value="P:intracellular calcium ion homeostasis"/>
    <property type="evidence" value="ECO:0007669"/>
    <property type="project" value="TreeGrafter"/>
</dbReference>
<reference evidence="7" key="1">
    <citation type="submission" date="2014-11" db="EMBL/GenBank/DDBJ databases">
        <authorList>
            <person name="Zhu J."/>
            <person name="Qi W."/>
            <person name="Song R."/>
        </authorList>
    </citation>
    <scope>NUCLEOTIDE SEQUENCE</scope>
</reference>
<feature type="transmembrane region" description="Helical" evidence="5">
    <location>
        <begin position="154"/>
        <end position="173"/>
    </location>
</feature>
<dbReference type="InterPro" id="IPR044880">
    <property type="entry name" value="NCX_ion-bd_dom_sf"/>
</dbReference>
<sequence length="372" mass="40320">MGGSQKEMGIPELLQFNTLLILGALFIGIITSQTLSSNFGSNSFPITLFILFLALGLLVVSADFFIEGAKGLARRGGIPEVVIGLTIVSIGTSLPEILVTSTAAMDSSTNPEIADFAIGGILGSILVQITLILGIVALSRGLEIRPSWLKRDGQVMMLSLLLLCLFLLTEYSISRLEGIFLSFSYLFYITWLLYNRKVIQKEEDEGRDNELKGISWTGTAYFVMVVIGLSLAVFAAHHLVNYASDIAYKLNVPHSVIGTTVSGLGTSLPELTIALMAARKSQGVAIGTLIGSNITDPLLSIGSAAIISPLTITPEGVNMIIYFILPSAVICTLIALLMMRTSYKFKRWEGISLISLYFIFLAICEYLRRIGF</sequence>
<evidence type="ECO:0000256" key="3">
    <source>
        <dbReference type="ARBA" id="ARBA00022989"/>
    </source>
</evidence>
<proteinExistence type="predicted"/>
<dbReference type="GO" id="GO:0005886">
    <property type="term" value="C:plasma membrane"/>
    <property type="evidence" value="ECO:0007669"/>
    <property type="project" value="TreeGrafter"/>
</dbReference>
<evidence type="ECO:0000313" key="7">
    <source>
        <dbReference type="EMBL" id="ANV80976.1"/>
    </source>
</evidence>
<dbReference type="Gene3D" id="1.20.1420.30">
    <property type="entry name" value="NCX, central ion-binding region"/>
    <property type="match status" value="1"/>
</dbReference>
<feature type="domain" description="Sodium/calcium exchanger membrane region" evidence="6">
    <location>
        <begin position="48"/>
        <end position="193"/>
    </location>
</feature>
<feature type="domain" description="Sodium/calcium exchanger membrane region" evidence="6">
    <location>
        <begin position="221"/>
        <end position="363"/>
    </location>
</feature>
<protein>
    <submittedName>
        <fullName evidence="7">K+-dependent Na+/Ca+ exchanger related-protein</fullName>
    </submittedName>
</protein>
<feature type="transmembrane region" description="Helical" evidence="5">
    <location>
        <begin position="179"/>
        <end position="194"/>
    </location>
</feature>
<name>A0A1B1TFC3_9ARCH</name>
<dbReference type="InterPro" id="IPR004481">
    <property type="entry name" value="K/Na/Ca-exchanger"/>
</dbReference>
<evidence type="ECO:0000256" key="5">
    <source>
        <dbReference type="SAM" id="Phobius"/>
    </source>
</evidence>
<dbReference type="GO" id="GO:0005262">
    <property type="term" value="F:calcium channel activity"/>
    <property type="evidence" value="ECO:0007669"/>
    <property type="project" value="TreeGrafter"/>
</dbReference>
<feature type="transmembrane region" description="Helical" evidence="5">
    <location>
        <begin position="284"/>
        <end position="307"/>
    </location>
</feature>
<feature type="transmembrane region" description="Helical" evidence="5">
    <location>
        <begin position="78"/>
        <end position="98"/>
    </location>
</feature>
<accession>A0A1B1TFC3</accession>
<organism evidence="7">
    <name type="scientific">uncultured Poseidoniia archaeon</name>
    <dbReference type="NCBI Taxonomy" id="1697135"/>
    <lineage>
        <taxon>Archaea</taxon>
        <taxon>Methanobacteriati</taxon>
        <taxon>Thermoplasmatota</taxon>
        <taxon>Candidatus Poseidoniia</taxon>
        <taxon>environmental samples</taxon>
    </lineage>
</organism>
<feature type="transmembrane region" description="Helical" evidence="5">
    <location>
        <begin position="118"/>
        <end position="142"/>
    </location>
</feature>
<comment type="subcellular location">
    <subcellularLocation>
        <location evidence="1">Membrane</location>
        <topology evidence="1">Multi-pass membrane protein</topology>
    </subcellularLocation>
</comment>
<feature type="transmembrane region" description="Helical" evidence="5">
    <location>
        <begin position="44"/>
        <end position="66"/>
    </location>
</feature>
<feature type="transmembrane region" description="Helical" evidence="5">
    <location>
        <begin position="256"/>
        <end position="277"/>
    </location>
</feature>
<dbReference type="EMBL" id="KP211913">
    <property type="protein sequence ID" value="ANV80976.1"/>
    <property type="molecule type" value="Genomic_DNA"/>
</dbReference>
<keyword evidence="4 5" id="KW-0472">Membrane</keyword>
<dbReference type="Pfam" id="PF01699">
    <property type="entry name" value="Na_Ca_ex"/>
    <property type="match status" value="2"/>
</dbReference>
<dbReference type="PANTHER" id="PTHR10846:SF8">
    <property type="entry name" value="INNER MEMBRANE PROTEIN YRBG"/>
    <property type="match status" value="1"/>
</dbReference>
<feature type="transmembrane region" description="Helical" evidence="5">
    <location>
        <begin position="319"/>
        <end position="338"/>
    </location>
</feature>
<dbReference type="AlphaFoldDB" id="A0A1B1TFC3"/>
<feature type="transmembrane region" description="Helical" evidence="5">
    <location>
        <begin position="214"/>
        <end position="236"/>
    </location>
</feature>
<keyword evidence="3 5" id="KW-1133">Transmembrane helix</keyword>
<dbReference type="GO" id="GO:0008273">
    <property type="term" value="F:calcium, potassium:sodium antiporter activity"/>
    <property type="evidence" value="ECO:0007669"/>
    <property type="project" value="TreeGrafter"/>
</dbReference>
<evidence type="ECO:0000256" key="4">
    <source>
        <dbReference type="ARBA" id="ARBA00023136"/>
    </source>
</evidence>
<evidence type="ECO:0000256" key="1">
    <source>
        <dbReference type="ARBA" id="ARBA00004141"/>
    </source>
</evidence>
<evidence type="ECO:0000256" key="2">
    <source>
        <dbReference type="ARBA" id="ARBA00022692"/>
    </source>
</evidence>
<evidence type="ECO:0000259" key="6">
    <source>
        <dbReference type="Pfam" id="PF01699"/>
    </source>
</evidence>
<feature type="transmembrane region" description="Helical" evidence="5">
    <location>
        <begin position="350"/>
        <end position="368"/>
    </location>
</feature>
<feature type="transmembrane region" description="Helical" evidence="5">
    <location>
        <begin position="12"/>
        <end position="32"/>
    </location>
</feature>